<dbReference type="Pfam" id="PF13578">
    <property type="entry name" value="Methyltransf_24"/>
    <property type="match status" value="1"/>
</dbReference>
<dbReference type="SUPFAM" id="SSF53335">
    <property type="entry name" value="S-adenosyl-L-methionine-dependent methyltransferases"/>
    <property type="match status" value="1"/>
</dbReference>
<dbReference type="InterPro" id="IPR029063">
    <property type="entry name" value="SAM-dependent_MTases_sf"/>
</dbReference>
<dbReference type="OrthoDB" id="5458825at2"/>
<evidence type="ECO:0000313" key="2">
    <source>
        <dbReference type="Proteomes" id="UP000191931"/>
    </source>
</evidence>
<dbReference type="Gene3D" id="3.40.50.150">
    <property type="entry name" value="Vaccinia Virus protein VP39"/>
    <property type="match status" value="1"/>
</dbReference>
<dbReference type="STRING" id="1246637.MTBBW1_1000002"/>
<dbReference type="EMBL" id="FWEV01000003">
    <property type="protein sequence ID" value="SLM27445.1"/>
    <property type="molecule type" value="Genomic_DNA"/>
</dbReference>
<reference evidence="1 2" key="1">
    <citation type="submission" date="2017-03" db="EMBL/GenBank/DDBJ databases">
        <authorList>
            <person name="Afonso C.L."/>
            <person name="Miller P.J."/>
            <person name="Scott M.A."/>
            <person name="Spackman E."/>
            <person name="Goraichik I."/>
            <person name="Dimitrov K.M."/>
            <person name="Suarez D.L."/>
            <person name="Swayne D.E."/>
        </authorList>
    </citation>
    <scope>NUCLEOTIDE SEQUENCE [LARGE SCALE GENOMIC DNA]</scope>
    <source>
        <strain evidence="1">PRJEB14757</strain>
    </source>
</reference>
<gene>
    <name evidence="1" type="ORF">MTBBW1_1000002</name>
</gene>
<accession>A0A1W1H4Z0</accession>
<sequence>MTIDFGFSETIKGFMADNEARCLYDTALTASAMGPCLEIGSYCGKSAYFIGLACRENGSVLYSIDHHRGSEEQQPGQEYFDPDLYDSSYGVINTFEFFRQTIKQAGLDETVIPVVTSSATAGKMWATPIAMLFIDGGHTFEAAFNDYQTWAGHIVSGGFLVIHDIFMDPAAGGQAPRQIYEMALDSHQYQTMGLTGTLGVLRKIQ</sequence>
<evidence type="ECO:0000313" key="1">
    <source>
        <dbReference type="EMBL" id="SLM27445.1"/>
    </source>
</evidence>
<proteinExistence type="predicted"/>
<dbReference type="Proteomes" id="UP000191931">
    <property type="component" value="Unassembled WGS sequence"/>
</dbReference>
<dbReference type="AlphaFoldDB" id="A0A1W1H4Z0"/>
<evidence type="ECO:0008006" key="3">
    <source>
        <dbReference type="Google" id="ProtNLM"/>
    </source>
</evidence>
<organism evidence="1 2">
    <name type="scientific">Desulfamplus magnetovallimortis</name>
    <dbReference type="NCBI Taxonomy" id="1246637"/>
    <lineage>
        <taxon>Bacteria</taxon>
        <taxon>Pseudomonadati</taxon>
        <taxon>Thermodesulfobacteriota</taxon>
        <taxon>Desulfobacteria</taxon>
        <taxon>Desulfobacterales</taxon>
        <taxon>Desulfobacteraceae</taxon>
        <taxon>Desulfamplus</taxon>
    </lineage>
</organism>
<protein>
    <recommendedName>
        <fullName evidence="3">Secreted protein</fullName>
    </recommendedName>
</protein>
<keyword evidence="2" id="KW-1185">Reference proteome</keyword>
<dbReference type="RefSeq" id="WP_080803653.1">
    <property type="nucleotide sequence ID" value="NZ_LT828544.1"/>
</dbReference>
<name>A0A1W1H4Z0_9BACT</name>